<feature type="repeat" description="ANK" evidence="3">
    <location>
        <begin position="14"/>
        <end position="46"/>
    </location>
</feature>
<evidence type="ECO:0000313" key="6">
    <source>
        <dbReference type="Proteomes" id="UP000243217"/>
    </source>
</evidence>
<dbReference type="AlphaFoldDB" id="A0A1V9YU19"/>
<keyword evidence="2 3" id="KW-0040">ANK repeat</keyword>
<accession>A0A1V9YU19</accession>
<gene>
    <name evidence="5" type="ORF">THRCLA_22752</name>
</gene>
<protein>
    <submittedName>
        <fullName evidence="5">Uncharacterized protein</fullName>
    </submittedName>
</protein>
<dbReference type="PROSITE" id="PS50297">
    <property type="entry name" value="ANK_REP_REGION"/>
    <property type="match status" value="3"/>
</dbReference>
<evidence type="ECO:0000256" key="2">
    <source>
        <dbReference type="ARBA" id="ARBA00023043"/>
    </source>
</evidence>
<evidence type="ECO:0000313" key="5">
    <source>
        <dbReference type="EMBL" id="OQR89073.1"/>
    </source>
</evidence>
<dbReference type="Pfam" id="PF13857">
    <property type="entry name" value="Ank_5"/>
    <property type="match status" value="1"/>
</dbReference>
<keyword evidence="6" id="KW-1185">Reference proteome</keyword>
<dbReference type="PROSITE" id="PS50088">
    <property type="entry name" value="ANK_REPEAT"/>
    <property type="match status" value="3"/>
</dbReference>
<feature type="repeat" description="ANK" evidence="3">
    <location>
        <begin position="81"/>
        <end position="110"/>
    </location>
</feature>
<feature type="region of interest" description="Disordered" evidence="4">
    <location>
        <begin position="1"/>
        <end position="23"/>
    </location>
</feature>
<dbReference type="InterPro" id="IPR002110">
    <property type="entry name" value="Ankyrin_rpt"/>
</dbReference>
<name>A0A1V9YU19_9STRA</name>
<dbReference type="Proteomes" id="UP000243217">
    <property type="component" value="Unassembled WGS sequence"/>
</dbReference>
<evidence type="ECO:0000256" key="1">
    <source>
        <dbReference type="ARBA" id="ARBA00022737"/>
    </source>
</evidence>
<dbReference type="OrthoDB" id="188462at2759"/>
<comment type="caution">
    <text evidence="5">The sequence shown here is derived from an EMBL/GenBank/DDBJ whole genome shotgun (WGS) entry which is preliminary data.</text>
</comment>
<dbReference type="PRINTS" id="PR01415">
    <property type="entry name" value="ANKYRIN"/>
</dbReference>
<dbReference type="Gene3D" id="1.25.40.20">
    <property type="entry name" value="Ankyrin repeat-containing domain"/>
    <property type="match status" value="1"/>
</dbReference>
<dbReference type="SUPFAM" id="SSF48403">
    <property type="entry name" value="Ankyrin repeat"/>
    <property type="match status" value="1"/>
</dbReference>
<feature type="compositionally biased region" description="Basic and acidic residues" evidence="4">
    <location>
        <begin position="7"/>
        <end position="19"/>
    </location>
</feature>
<reference evidence="5 6" key="1">
    <citation type="journal article" date="2014" name="Genome Biol. Evol.">
        <title>The secreted proteins of Achlya hypogyna and Thraustotheca clavata identify the ancestral oomycete secretome and reveal gene acquisitions by horizontal gene transfer.</title>
        <authorList>
            <person name="Misner I."/>
            <person name="Blouin N."/>
            <person name="Leonard G."/>
            <person name="Richards T.A."/>
            <person name="Lane C.E."/>
        </authorList>
    </citation>
    <scope>NUCLEOTIDE SEQUENCE [LARGE SCALE GENOMIC DNA]</scope>
    <source>
        <strain evidence="5 6">ATCC 34112</strain>
    </source>
</reference>
<organism evidence="5 6">
    <name type="scientific">Thraustotheca clavata</name>
    <dbReference type="NCBI Taxonomy" id="74557"/>
    <lineage>
        <taxon>Eukaryota</taxon>
        <taxon>Sar</taxon>
        <taxon>Stramenopiles</taxon>
        <taxon>Oomycota</taxon>
        <taxon>Saprolegniomycetes</taxon>
        <taxon>Saprolegniales</taxon>
        <taxon>Achlyaceae</taxon>
        <taxon>Thraustotheca</taxon>
    </lineage>
</organism>
<feature type="repeat" description="ANK" evidence="3">
    <location>
        <begin position="54"/>
        <end position="78"/>
    </location>
</feature>
<sequence length="110" mass="11325">MLNERASANHKDKGGERPLHVAASNGHNEVAKLLIKPGALMDAKTIVMTFLSAAGATPAHKAARGGYNEVVEPLLKAGGLKAWTPLHFAADKGNGSSCQLLINAGASTKA</sequence>
<dbReference type="PANTHER" id="PTHR24171">
    <property type="entry name" value="ANKYRIN REPEAT DOMAIN-CONTAINING PROTEIN 39-RELATED"/>
    <property type="match status" value="1"/>
</dbReference>
<proteinExistence type="predicted"/>
<dbReference type="InterPro" id="IPR036770">
    <property type="entry name" value="Ankyrin_rpt-contain_sf"/>
</dbReference>
<keyword evidence="1" id="KW-0677">Repeat</keyword>
<dbReference type="Pfam" id="PF12796">
    <property type="entry name" value="Ank_2"/>
    <property type="match status" value="1"/>
</dbReference>
<evidence type="ECO:0000256" key="3">
    <source>
        <dbReference type="PROSITE-ProRule" id="PRU00023"/>
    </source>
</evidence>
<evidence type="ECO:0000256" key="4">
    <source>
        <dbReference type="SAM" id="MobiDB-lite"/>
    </source>
</evidence>
<dbReference type="SMART" id="SM00248">
    <property type="entry name" value="ANK"/>
    <property type="match status" value="3"/>
</dbReference>
<dbReference type="EMBL" id="JNBS01002872">
    <property type="protein sequence ID" value="OQR89073.1"/>
    <property type="molecule type" value="Genomic_DNA"/>
</dbReference>
<dbReference type="STRING" id="74557.A0A1V9YU19"/>